<keyword evidence="5" id="KW-1185">Reference proteome</keyword>
<dbReference type="PROSITE" id="PS51186">
    <property type="entry name" value="GNAT"/>
    <property type="match status" value="1"/>
</dbReference>
<evidence type="ECO:0000313" key="5">
    <source>
        <dbReference type="Proteomes" id="UP000838412"/>
    </source>
</evidence>
<sequence>MESDPDTQSAAAVLPVLTEQPAPGTAEGPLQVRNLEAEDIDFVARMLVEAFRDKFEFAVGKSRIEAAIQQQASSLSRSPNIWHRYYVALYEGKLAGAMCIVFYGDSADEGSQCCDSQLGYYGSTRLWCVHCCLDNSDMRRGECYIDRICVDAGYRGKGIGKAMLDKAESEAREHGSTLMSLWVKQTNRAVHLYERQGYNISMNCCWPCTWFAVGNARWYQMEKQL</sequence>
<reference evidence="4" key="1">
    <citation type="submission" date="2022-01" db="EMBL/GenBank/DDBJ databases">
        <authorList>
            <person name="Braso-Vives M."/>
        </authorList>
    </citation>
    <scope>NUCLEOTIDE SEQUENCE</scope>
</reference>
<accession>A0A8J9YRC7</accession>
<keyword evidence="1" id="KW-0808">Transferase</keyword>
<name>A0A8J9YRC7_BRALA</name>
<feature type="domain" description="N-acetyltransferase" evidence="3">
    <location>
        <begin position="30"/>
        <end position="225"/>
    </location>
</feature>
<evidence type="ECO:0000256" key="2">
    <source>
        <dbReference type="ARBA" id="ARBA00023315"/>
    </source>
</evidence>
<dbReference type="SUPFAM" id="SSF55729">
    <property type="entry name" value="Acyl-CoA N-acyltransferases (Nat)"/>
    <property type="match status" value="1"/>
</dbReference>
<dbReference type="Proteomes" id="UP000838412">
    <property type="component" value="Chromosome 1"/>
</dbReference>
<keyword evidence="2" id="KW-0012">Acyltransferase</keyword>
<dbReference type="InterPro" id="IPR050680">
    <property type="entry name" value="YpeA/RimI_acetyltransf"/>
</dbReference>
<dbReference type="Pfam" id="PF00583">
    <property type="entry name" value="Acetyltransf_1"/>
    <property type="match status" value="1"/>
</dbReference>
<protein>
    <submittedName>
        <fullName evidence="4">Hypp750 protein</fullName>
    </submittedName>
</protein>
<dbReference type="PANTHER" id="PTHR43420">
    <property type="entry name" value="ACETYLTRANSFERASE"/>
    <property type="match status" value="1"/>
</dbReference>
<evidence type="ECO:0000259" key="3">
    <source>
        <dbReference type="PROSITE" id="PS51186"/>
    </source>
</evidence>
<dbReference type="CDD" id="cd04301">
    <property type="entry name" value="NAT_SF"/>
    <property type="match status" value="1"/>
</dbReference>
<dbReference type="AlphaFoldDB" id="A0A8J9YRC7"/>
<dbReference type="OrthoDB" id="249099at2759"/>
<dbReference type="InterPro" id="IPR000182">
    <property type="entry name" value="GNAT_dom"/>
</dbReference>
<proteinExistence type="predicted"/>
<organism evidence="4 5">
    <name type="scientific">Branchiostoma lanceolatum</name>
    <name type="common">Common lancelet</name>
    <name type="synonym">Amphioxus lanceolatum</name>
    <dbReference type="NCBI Taxonomy" id="7740"/>
    <lineage>
        <taxon>Eukaryota</taxon>
        <taxon>Metazoa</taxon>
        <taxon>Chordata</taxon>
        <taxon>Cephalochordata</taxon>
        <taxon>Leptocardii</taxon>
        <taxon>Amphioxiformes</taxon>
        <taxon>Branchiostomatidae</taxon>
        <taxon>Branchiostoma</taxon>
    </lineage>
</organism>
<dbReference type="GO" id="GO:0016747">
    <property type="term" value="F:acyltransferase activity, transferring groups other than amino-acyl groups"/>
    <property type="evidence" value="ECO:0007669"/>
    <property type="project" value="InterPro"/>
</dbReference>
<dbReference type="Gene3D" id="3.40.630.30">
    <property type="match status" value="1"/>
</dbReference>
<dbReference type="EMBL" id="OV696686">
    <property type="protein sequence ID" value="CAH1233462.1"/>
    <property type="molecule type" value="Genomic_DNA"/>
</dbReference>
<dbReference type="InterPro" id="IPR016181">
    <property type="entry name" value="Acyl_CoA_acyltransferase"/>
</dbReference>
<evidence type="ECO:0000256" key="1">
    <source>
        <dbReference type="ARBA" id="ARBA00022679"/>
    </source>
</evidence>
<gene>
    <name evidence="4" type="primary">Hypp750</name>
    <name evidence="4" type="ORF">BLAG_LOCUS2221</name>
</gene>
<dbReference type="PANTHER" id="PTHR43420:SF47">
    <property type="entry name" value="N-ACETYLTRANSFERASE DOMAIN-CONTAINING PROTEIN"/>
    <property type="match status" value="1"/>
</dbReference>
<evidence type="ECO:0000313" key="4">
    <source>
        <dbReference type="EMBL" id="CAH1233462.1"/>
    </source>
</evidence>